<accession>A0ABD3AS22</accession>
<dbReference type="Pfam" id="PF07797">
    <property type="entry name" value="DUF1639"/>
    <property type="match status" value="1"/>
</dbReference>
<dbReference type="AlphaFoldDB" id="A0ABD3AS22"/>
<name>A0ABD3AS22_9GENT</name>
<keyword evidence="3" id="KW-1185">Reference proteome</keyword>
<proteinExistence type="predicted"/>
<feature type="region of interest" description="Disordered" evidence="1">
    <location>
        <begin position="49"/>
        <end position="108"/>
    </location>
</feature>
<protein>
    <submittedName>
        <fullName evidence="2">Uncharacterized protein</fullName>
    </submittedName>
</protein>
<organism evidence="2 3">
    <name type="scientific">Cinchona calisaya</name>
    <dbReference type="NCBI Taxonomy" id="153742"/>
    <lineage>
        <taxon>Eukaryota</taxon>
        <taxon>Viridiplantae</taxon>
        <taxon>Streptophyta</taxon>
        <taxon>Embryophyta</taxon>
        <taxon>Tracheophyta</taxon>
        <taxon>Spermatophyta</taxon>
        <taxon>Magnoliopsida</taxon>
        <taxon>eudicotyledons</taxon>
        <taxon>Gunneridae</taxon>
        <taxon>Pentapetalae</taxon>
        <taxon>asterids</taxon>
        <taxon>lamiids</taxon>
        <taxon>Gentianales</taxon>
        <taxon>Rubiaceae</taxon>
        <taxon>Cinchonoideae</taxon>
        <taxon>Cinchoneae</taxon>
        <taxon>Cinchona</taxon>
    </lineage>
</organism>
<evidence type="ECO:0000256" key="1">
    <source>
        <dbReference type="SAM" id="MobiDB-lite"/>
    </source>
</evidence>
<comment type="caution">
    <text evidence="2">The sequence shown here is derived from an EMBL/GenBank/DDBJ whole genome shotgun (WGS) entry which is preliminary data.</text>
</comment>
<dbReference type="EMBL" id="JBJUIK010000003">
    <property type="protein sequence ID" value="KAL3534022.1"/>
    <property type="molecule type" value="Genomic_DNA"/>
</dbReference>
<feature type="compositionally biased region" description="Basic and acidic residues" evidence="1">
    <location>
        <begin position="1"/>
        <end position="10"/>
    </location>
</feature>
<sequence>MDEKEEKNERGTSLMMMMRPPPPPPTPETELFLRWGNRKRLRCVRIRSNNNSITSPPNHHLSSSDLSSTTTRIRRKISSRFLSVSSHDEKQLSFPQPPSRLTRNSAEPAVAVRFESSRRGSPEKEERWYTTRGSVGNLEENGKVHHQLVDGHDGAAGNHQVVDDRYVMNGHSNRGGGVVWPKLCISLTSKEKEEDFMAMKGCKLPQRPKKRAKLIQKTLLFVSPGAWLTDMSLERYEVREKKISKKRPRGLKAMGNVESDSEPWMMGRPGLALAPRTVVAVRWNEGADMYIYAYFVGSNSRMGNVRAGKLFDNAYLESETVKPRKLYGVVGTG</sequence>
<dbReference type="Proteomes" id="UP001630127">
    <property type="component" value="Unassembled WGS sequence"/>
</dbReference>
<feature type="compositionally biased region" description="Low complexity" evidence="1">
    <location>
        <begin position="61"/>
        <end position="71"/>
    </location>
</feature>
<feature type="region of interest" description="Disordered" evidence="1">
    <location>
        <begin position="1"/>
        <end position="27"/>
    </location>
</feature>
<gene>
    <name evidence="2" type="ORF">ACH5RR_007543</name>
</gene>
<dbReference type="PANTHER" id="PTHR33130">
    <property type="entry name" value="PUTATIVE (DUF1639)-RELATED"/>
    <property type="match status" value="1"/>
</dbReference>
<evidence type="ECO:0000313" key="3">
    <source>
        <dbReference type="Proteomes" id="UP001630127"/>
    </source>
</evidence>
<dbReference type="InterPro" id="IPR012438">
    <property type="entry name" value="DUF1639"/>
</dbReference>
<dbReference type="PANTHER" id="PTHR33130:SF12">
    <property type="entry name" value="EXPRESSED PROTEIN"/>
    <property type="match status" value="1"/>
</dbReference>
<evidence type="ECO:0000313" key="2">
    <source>
        <dbReference type="EMBL" id="KAL3534022.1"/>
    </source>
</evidence>
<reference evidence="2 3" key="1">
    <citation type="submission" date="2024-11" db="EMBL/GenBank/DDBJ databases">
        <title>A near-complete genome assembly of Cinchona calisaya.</title>
        <authorList>
            <person name="Lian D.C."/>
            <person name="Zhao X.W."/>
            <person name="Wei L."/>
        </authorList>
    </citation>
    <scope>NUCLEOTIDE SEQUENCE [LARGE SCALE GENOMIC DNA]</scope>
    <source>
        <tissue evidence="2">Nenye</tissue>
    </source>
</reference>